<evidence type="ECO:0000259" key="2">
    <source>
        <dbReference type="PROSITE" id="PS50835"/>
    </source>
</evidence>
<dbReference type="InterPro" id="IPR007110">
    <property type="entry name" value="Ig-like_dom"/>
</dbReference>
<dbReference type="InterPro" id="IPR013783">
    <property type="entry name" value="Ig-like_fold"/>
</dbReference>
<dbReference type="SMART" id="SM00408">
    <property type="entry name" value="IGc2"/>
    <property type="match status" value="1"/>
</dbReference>
<keyword evidence="1" id="KW-0393">Immunoglobulin domain</keyword>
<name>A0A4W6C6A5_LATCA</name>
<feature type="domain" description="Ig-like" evidence="2">
    <location>
        <begin position="63"/>
        <end position="119"/>
    </location>
</feature>
<dbReference type="InterPro" id="IPR036179">
    <property type="entry name" value="Ig-like_dom_sf"/>
</dbReference>
<evidence type="ECO:0000256" key="1">
    <source>
        <dbReference type="ARBA" id="ARBA00023319"/>
    </source>
</evidence>
<dbReference type="PROSITE" id="PS50835">
    <property type="entry name" value="IG_LIKE"/>
    <property type="match status" value="1"/>
</dbReference>
<reference evidence="4" key="1">
    <citation type="submission" date="2015-09" db="EMBL/GenBank/DDBJ databases">
        <authorList>
            <person name="Sai Rama Sridatta P."/>
        </authorList>
    </citation>
    <scope>NUCLEOTIDE SEQUENCE [LARGE SCALE GENOMIC DNA]</scope>
</reference>
<dbReference type="Pfam" id="PF07679">
    <property type="entry name" value="I-set"/>
    <property type="match status" value="1"/>
</dbReference>
<dbReference type="AlphaFoldDB" id="A0A4W6C6A5"/>
<organism evidence="3 4">
    <name type="scientific">Lates calcarifer</name>
    <name type="common">Barramundi</name>
    <name type="synonym">Holocentrus calcarifer</name>
    <dbReference type="NCBI Taxonomy" id="8187"/>
    <lineage>
        <taxon>Eukaryota</taxon>
        <taxon>Metazoa</taxon>
        <taxon>Chordata</taxon>
        <taxon>Craniata</taxon>
        <taxon>Vertebrata</taxon>
        <taxon>Euteleostomi</taxon>
        <taxon>Actinopterygii</taxon>
        <taxon>Neopterygii</taxon>
        <taxon>Teleostei</taxon>
        <taxon>Neoteleostei</taxon>
        <taxon>Acanthomorphata</taxon>
        <taxon>Carangaria</taxon>
        <taxon>Carangaria incertae sedis</taxon>
        <taxon>Centropomidae</taxon>
        <taxon>Lates</taxon>
    </lineage>
</organism>
<dbReference type="PANTHER" id="PTHR14340">
    <property type="entry name" value="MICROFIBRIL-ASSOCIATED GLYCOPROTEIN 3"/>
    <property type="match status" value="1"/>
</dbReference>
<dbReference type="STRING" id="8187.ENSLCAP00010007136"/>
<proteinExistence type="predicted"/>
<dbReference type="Proteomes" id="UP000314980">
    <property type="component" value="Unassembled WGS sequence"/>
</dbReference>
<dbReference type="SMART" id="SM00409">
    <property type="entry name" value="IG"/>
    <property type="match status" value="1"/>
</dbReference>
<protein>
    <recommendedName>
        <fullName evidence="2">Ig-like domain-containing protein</fullName>
    </recommendedName>
</protein>
<accession>A0A4W6C6A5</accession>
<dbReference type="InParanoid" id="A0A4W6C6A5"/>
<evidence type="ECO:0000313" key="3">
    <source>
        <dbReference type="Ensembl" id="ENSLCAP00010007136.1"/>
    </source>
</evidence>
<reference evidence="3" key="3">
    <citation type="submission" date="2025-09" db="UniProtKB">
        <authorList>
            <consortium name="Ensembl"/>
        </authorList>
    </citation>
    <scope>IDENTIFICATION</scope>
</reference>
<dbReference type="Ensembl" id="ENSLCAT00010007319.1">
    <property type="protein sequence ID" value="ENSLCAP00010007136.1"/>
    <property type="gene ID" value="ENSLCAG00010003509.1"/>
</dbReference>
<dbReference type="FunFam" id="2.60.40.10:FF:000022">
    <property type="entry name" value="Cardiac titin"/>
    <property type="match status" value="1"/>
</dbReference>
<sequence length="148" mass="15994">MSFDNSLATLEVENCSVEDSGDYVCVASSEAGRDQLFVRSFESAELLKGSDIILEGTVSGSSRWIKAGKELTSGQRYKIQSTDTSSVLKIIKTEKSDSGDYTCEVSNVVGYSSCEASVTIVSSADYSVMKDNTSSSLDFLYLCSDHLE</sequence>
<reference evidence="3" key="2">
    <citation type="submission" date="2025-08" db="UniProtKB">
        <authorList>
            <consortium name="Ensembl"/>
        </authorList>
    </citation>
    <scope>IDENTIFICATION</scope>
</reference>
<dbReference type="PANTHER" id="PTHR14340:SF19">
    <property type="entry name" value="IG-LIKE DOMAIN-CONTAINING PROTEIN"/>
    <property type="match status" value="1"/>
</dbReference>
<dbReference type="InterPro" id="IPR003598">
    <property type="entry name" value="Ig_sub2"/>
</dbReference>
<dbReference type="InterPro" id="IPR013098">
    <property type="entry name" value="Ig_I-set"/>
</dbReference>
<dbReference type="Gene3D" id="2.60.40.10">
    <property type="entry name" value="Immunoglobulins"/>
    <property type="match status" value="2"/>
</dbReference>
<evidence type="ECO:0000313" key="4">
    <source>
        <dbReference type="Proteomes" id="UP000314980"/>
    </source>
</evidence>
<dbReference type="SUPFAM" id="SSF48726">
    <property type="entry name" value="Immunoglobulin"/>
    <property type="match status" value="2"/>
</dbReference>
<keyword evidence="4" id="KW-1185">Reference proteome</keyword>
<dbReference type="InterPro" id="IPR003599">
    <property type="entry name" value="Ig_sub"/>
</dbReference>
<dbReference type="GeneTree" id="ENSGT00980000199321"/>